<name>A0AAV4TVF0_9ARAC</name>
<comment type="caution">
    <text evidence="1">The sequence shown here is derived from an EMBL/GenBank/DDBJ whole genome shotgun (WGS) entry which is preliminary data.</text>
</comment>
<evidence type="ECO:0000313" key="1">
    <source>
        <dbReference type="EMBL" id="GIY49466.1"/>
    </source>
</evidence>
<evidence type="ECO:0000313" key="2">
    <source>
        <dbReference type="Proteomes" id="UP001054837"/>
    </source>
</evidence>
<reference evidence="1 2" key="1">
    <citation type="submission" date="2021-06" db="EMBL/GenBank/DDBJ databases">
        <title>Caerostris darwini draft genome.</title>
        <authorList>
            <person name="Kono N."/>
            <person name="Arakawa K."/>
        </authorList>
    </citation>
    <scope>NUCLEOTIDE SEQUENCE [LARGE SCALE GENOMIC DNA]</scope>
</reference>
<sequence>RIDSLCLSIEEFEKAVTSKNNSIEVVLQICTLVPSIIELNQDETMQ</sequence>
<keyword evidence="2" id="KW-1185">Reference proteome</keyword>
<protein>
    <submittedName>
        <fullName evidence="1">Uncharacterized protein</fullName>
    </submittedName>
</protein>
<dbReference type="Proteomes" id="UP001054837">
    <property type="component" value="Unassembled WGS sequence"/>
</dbReference>
<gene>
    <name evidence="1" type="ORF">CDAR_94481</name>
</gene>
<proteinExistence type="predicted"/>
<dbReference type="AlphaFoldDB" id="A0AAV4TVF0"/>
<organism evidence="1 2">
    <name type="scientific">Caerostris darwini</name>
    <dbReference type="NCBI Taxonomy" id="1538125"/>
    <lineage>
        <taxon>Eukaryota</taxon>
        <taxon>Metazoa</taxon>
        <taxon>Ecdysozoa</taxon>
        <taxon>Arthropoda</taxon>
        <taxon>Chelicerata</taxon>
        <taxon>Arachnida</taxon>
        <taxon>Araneae</taxon>
        <taxon>Araneomorphae</taxon>
        <taxon>Entelegynae</taxon>
        <taxon>Araneoidea</taxon>
        <taxon>Araneidae</taxon>
        <taxon>Caerostris</taxon>
    </lineage>
</organism>
<feature type="non-terminal residue" evidence="1">
    <location>
        <position position="1"/>
    </location>
</feature>
<accession>A0AAV4TVF0</accession>
<dbReference type="EMBL" id="BPLQ01010235">
    <property type="protein sequence ID" value="GIY49466.1"/>
    <property type="molecule type" value="Genomic_DNA"/>
</dbReference>